<sequence>MPVNDGWKKRIEWEYPDDRAQGRGRCPAAVPNKKLVPNYGEAAHLRQTAWIRIYNWLFQTPAPE</sequence>
<protein>
    <submittedName>
        <fullName evidence="1">Uncharacterized protein</fullName>
    </submittedName>
</protein>
<gene>
    <name evidence="1" type="ORF">J1902_09780</name>
</gene>
<comment type="caution">
    <text evidence="1">The sequence shown here is derived from an EMBL/GenBank/DDBJ whole genome shotgun (WGS) entry which is preliminary data.</text>
</comment>
<dbReference type="AlphaFoldDB" id="A0A939KMJ0"/>
<accession>A0A939KMJ0</accession>
<reference evidence="1" key="1">
    <citation type="submission" date="2021-03" db="EMBL/GenBank/DDBJ databases">
        <title>A new species, PO-11, isolated from a karst cave deposit.</title>
        <authorList>
            <person name="Zhaoxiaoyong W."/>
        </authorList>
    </citation>
    <scope>NUCLEOTIDE SEQUENCE</scope>
    <source>
        <strain evidence="1">PO-11</strain>
    </source>
</reference>
<proteinExistence type="predicted"/>
<evidence type="ECO:0000313" key="2">
    <source>
        <dbReference type="Proteomes" id="UP000664164"/>
    </source>
</evidence>
<dbReference type="EMBL" id="JAFNLL010000019">
    <property type="protein sequence ID" value="MBO1268261.1"/>
    <property type="molecule type" value="Genomic_DNA"/>
</dbReference>
<name>A0A939KMJ0_9MICC</name>
<organism evidence="1 2">
    <name type="scientific">Arthrobacter cavernae</name>
    <dbReference type="NCBI Taxonomy" id="2817681"/>
    <lineage>
        <taxon>Bacteria</taxon>
        <taxon>Bacillati</taxon>
        <taxon>Actinomycetota</taxon>
        <taxon>Actinomycetes</taxon>
        <taxon>Micrococcales</taxon>
        <taxon>Micrococcaceae</taxon>
        <taxon>Arthrobacter</taxon>
    </lineage>
</organism>
<dbReference type="Proteomes" id="UP000664164">
    <property type="component" value="Unassembled WGS sequence"/>
</dbReference>
<keyword evidence="2" id="KW-1185">Reference proteome</keyword>
<evidence type="ECO:0000313" key="1">
    <source>
        <dbReference type="EMBL" id="MBO1268261.1"/>
    </source>
</evidence>
<dbReference type="RefSeq" id="WP_207616067.1">
    <property type="nucleotide sequence ID" value="NZ_JAFNLL010000019.1"/>
</dbReference>